<dbReference type="Proteomes" id="UP001153269">
    <property type="component" value="Unassembled WGS sequence"/>
</dbReference>
<feature type="compositionally biased region" description="Basic and acidic residues" evidence="1">
    <location>
        <begin position="122"/>
        <end position="135"/>
    </location>
</feature>
<reference evidence="2" key="1">
    <citation type="submission" date="2020-03" db="EMBL/GenBank/DDBJ databases">
        <authorList>
            <person name="Weist P."/>
        </authorList>
    </citation>
    <scope>NUCLEOTIDE SEQUENCE</scope>
</reference>
<evidence type="ECO:0000256" key="1">
    <source>
        <dbReference type="SAM" id="MobiDB-lite"/>
    </source>
</evidence>
<evidence type="ECO:0000313" key="3">
    <source>
        <dbReference type="Proteomes" id="UP001153269"/>
    </source>
</evidence>
<feature type="region of interest" description="Disordered" evidence="1">
    <location>
        <begin position="100"/>
        <end position="192"/>
    </location>
</feature>
<dbReference type="EMBL" id="CADEAL010004234">
    <property type="protein sequence ID" value="CAB1454961.1"/>
    <property type="molecule type" value="Genomic_DNA"/>
</dbReference>
<feature type="compositionally biased region" description="Low complexity" evidence="1">
    <location>
        <begin position="183"/>
        <end position="192"/>
    </location>
</feature>
<accession>A0A9N7VV80</accession>
<name>A0A9N7VV80_PLEPL</name>
<dbReference type="AlphaFoldDB" id="A0A9N7VV80"/>
<protein>
    <submittedName>
        <fullName evidence="2">Uncharacterized protein</fullName>
    </submittedName>
</protein>
<comment type="caution">
    <text evidence="2">The sequence shown here is derived from an EMBL/GenBank/DDBJ whole genome shotgun (WGS) entry which is preliminary data.</text>
</comment>
<sequence length="192" mass="20957">MSLTLASPNFLNRASRQTPGHFRSLPLLNKYVLWSPSQNTLAYTNAHSQSALLFDNDPDDSKGAVKVAGGYTPRLCLVPCYLAHLHMPFLSTSHSYGCKRGGSGGEGYKDSQPPLAPAELKNTTEEKDRARDGAKEMLGNTKGMENPPVFSPPPSLPTLHRMQHPPPVPQHLIPTASPPAHFSSSYSSKRFH</sequence>
<proteinExistence type="predicted"/>
<gene>
    <name evidence="2" type="ORF">PLEPLA_LOCUS42731</name>
</gene>
<keyword evidence="3" id="KW-1185">Reference proteome</keyword>
<organism evidence="2 3">
    <name type="scientific">Pleuronectes platessa</name>
    <name type="common">European plaice</name>
    <dbReference type="NCBI Taxonomy" id="8262"/>
    <lineage>
        <taxon>Eukaryota</taxon>
        <taxon>Metazoa</taxon>
        <taxon>Chordata</taxon>
        <taxon>Craniata</taxon>
        <taxon>Vertebrata</taxon>
        <taxon>Euteleostomi</taxon>
        <taxon>Actinopterygii</taxon>
        <taxon>Neopterygii</taxon>
        <taxon>Teleostei</taxon>
        <taxon>Neoteleostei</taxon>
        <taxon>Acanthomorphata</taxon>
        <taxon>Carangaria</taxon>
        <taxon>Pleuronectiformes</taxon>
        <taxon>Pleuronectoidei</taxon>
        <taxon>Pleuronectidae</taxon>
        <taxon>Pleuronectes</taxon>
    </lineage>
</organism>
<evidence type="ECO:0000313" key="2">
    <source>
        <dbReference type="EMBL" id="CAB1454961.1"/>
    </source>
</evidence>